<evidence type="ECO:0000313" key="4">
    <source>
        <dbReference type="Proteomes" id="UP000298860"/>
    </source>
</evidence>
<proteinExistence type="predicted"/>
<accession>A0A4D4J1V8</accession>
<evidence type="ECO:0000313" key="3">
    <source>
        <dbReference type="EMBL" id="GDY28768.1"/>
    </source>
</evidence>
<gene>
    <name evidence="3" type="ORF">GTS_04010</name>
</gene>
<dbReference type="AlphaFoldDB" id="A0A4D4J1V8"/>
<dbReference type="InterPro" id="IPR035901">
    <property type="entry name" value="GIY-YIG_endonuc_sf"/>
</dbReference>
<dbReference type="InterPro" id="IPR000305">
    <property type="entry name" value="GIY-YIG_endonuc"/>
</dbReference>
<dbReference type="Proteomes" id="UP000298860">
    <property type="component" value="Unassembled WGS sequence"/>
</dbReference>
<feature type="coiled-coil region" evidence="1">
    <location>
        <begin position="147"/>
        <end position="174"/>
    </location>
</feature>
<dbReference type="EMBL" id="BJFL01000002">
    <property type="protein sequence ID" value="GDY28768.1"/>
    <property type="molecule type" value="Genomic_DNA"/>
</dbReference>
<organism evidence="3 4">
    <name type="scientific">Gandjariella thermophila</name>
    <dbReference type="NCBI Taxonomy" id="1931992"/>
    <lineage>
        <taxon>Bacteria</taxon>
        <taxon>Bacillati</taxon>
        <taxon>Actinomycetota</taxon>
        <taxon>Actinomycetes</taxon>
        <taxon>Pseudonocardiales</taxon>
        <taxon>Pseudonocardiaceae</taxon>
        <taxon>Gandjariella</taxon>
    </lineage>
</organism>
<evidence type="ECO:0000256" key="1">
    <source>
        <dbReference type="SAM" id="Coils"/>
    </source>
</evidence>
<evidence type="ECO:0000259" key="2">
    <source>
        <dbReference type="PROSITE" id="PS50164"/>
    </source>
</evidence>
<protein>
    <recommendedName>
        <fullName evidence="2">GIY-YIG domain-containing protein</fullName>
    </recommendedName>
</protein>
<keyword evidence="4" id="KW-1185">Reference proteome</keyword>
<feature type="domain" description="GIY-YIG" evidence="2">
    <location>
        <begin position="4"/>
        <end position="83"/>
    </location>
</feature>
<reference evidence="4" key="1">
    <citation type="submission" date="2019-04" db="EMBL/GenBank/DDBJ databases">
        <title>Draft genome sequence of Pseudonocardiaceae bacterium SL3-2-4.</title>
        <authorList>
            <person name="Ningsih F."/>
            <person name="Yokota A."/>
            <person name="Sakai Y."/>
            <person name="Nanatani K."/>
            <person name="Yabe S."/>
            <person name="Oetari A."/>
            <person name="Sjamsuridzal W."/>
        </authorList>
    </citation>
    <scope>NUCLEOTIDE SEQUENCE [LARGE SCALE GENOMIC DNA]</scope>
    <source>
        <strain evidence="4">SL3-2-4</strain>
    </source>
</reference>
<name>A0A4D4J1V8_9PSEU</name>
<dbReference type="RefSeq" id="WP_225978034.1">
    <property type="nucleotide sequence ID" value="NZ_BJFL01000002.1"/>
</dbReference>
<sequence length="182" mass="20368">MGSPQGTVYLLHFDRPYEHARHYTGWTTDLDSRLAEHATGRGARLLEVVSAAGIGWELARTWPGTRARERQLKRQGGASRHCPMCGVKPRNGGLSVQVQAVNRQAQRKYAEFIGALDFVREVLTEAGKLVKKHNGKPGDAAWSIPDRDELEAAHKKAVDDLQALRSSAKKYEKELVSRTWRV</sequence>
<comment type="caution">
    <text evidence="3">The sequence shown here is derived from an EMBL/GenBank/DDBJ whole genome shotgun (WGS) entry which is preliminary data.</text>
</comment>
<dbReference type="Gene3D" id="3.40.1440.10">
    <property type="entry name" value="GIY-YIG endonuclease"/>
    <property type="match status" value="1"/>
</dbReference>
<dbReference type="PROSITE" id="PS50164">
    <property type="entry name" value="GIY_YIG"/>
    <property type="match status" value="1"/>
</dbReference>
<keyword evidence="1" id="KW-0175">Coiled coil</keyword>